<keyword evidence="3" id="KW-0396">Initiation factor</keyword>
<dbReference type="Pfam" id="PF08238">
    <property type="entry name" value="Sel1"/>
    <property type="match status" value="4"/>
</dbReference>
<dbReference type="PANTHER" id="PTHR13227:SF0">
    <property type="entry name" value="EUKARYOTIC TRANSLATION INITIATION FACTOR 2A"/>
    <property type="match status" value="1"/>
</dbReference>
<evidence type="ECO:0000313" key="11">
    <source>
        <dbReference type="Proteomes" id="UP000825434"/>
    </source>
</evidence>
<dbReference type="EMBL" id="CP076662">
    <property type="protein sequence ID" value="QWU87723.1"/>
    <property type="molecule type" value="Genomic_DNA"/>
</dbReference>
<feature type="compositionally biased region" description="Pro residues" evidence="8">
    <location>
        <begin position="527"/>
        <end position="546"/>
    </location>
</feature>
<dbReference type="InterPro" id="IPR011990">
    <property type="entry name" value="TPR-like_helical_dom_sf"/>
</dbReference>
<feature type="region of interest" description="Disordered" evidence="8">
    <location>
        <begin position="369"/>
        <end position="423"/>
    </location>
</feature>
<name>A0ABX8I778_9ASCO</name>
<organism evidence="10 11">
    <name type="scientific">Candidozyma haemuli</name>
    <dbReference type="NCBI Taxonomy" id="45357"/>
    <lineage>
        <taxon>Eukaryota</taxon>
        <taxon>Fungi</taxon>
        <taxon>Dikarya</taxon>
        <taxon>Ascomycota</taxon>
        <taxon>Saccharomycotina</taxon>
        <taxon>Pichiomycetes</taxon>
        <taxon>Metschnikowiaceae</taxon>
        <taxon>Candidozyma</taxon>
    </lineage>
</organism>
<feature type="region of interest" description="Disordered" evidence="8">
    <location>
        <begin position="1494"/>
        <end position="1604"/>
    </location>
</feature>
<proteinExistence type="inferred from homology"/>
<evidence type="ECO:0000256" key="3">
    <source>
        <dbReference type="ARBA" id="ARBA00022540"/>
    </source>
</evidence>
<dbReference type="InterPro" id="IPR015943">
    <property type="entry name" value="WD40/YVTN_repeat-like_dom_sf"/>
</dbReference>
<feature type="compositionally biased region" description="Low complexity" evidence="8">
    <location>
        <begin position="105"/>
        <end position="114"/>
    </location>
</feature>
<feature type="compositionally biased region" description="Acidic residues" evidence="8">
    <location>
        <begin position="1021"/>
        <end position="1037"/>
    </location>
</feature>
<feature type="compositionally biased region" description="Pro residues" evidence="8">
    <location>
        <begin position="461"/>
        <end position="470"/>
    </location>
</feature>
<feature type="region of interest" description="Disordered" evidence="8">
    <location>
        <begin position="458"/>
        <end position="548"/>
    </location>
</feature>
<evidence type="ECO:0000256" key="4">
    <source>
        <dbReference type="ARBA" id="ARBA00022574"/>
    </source>
</evidence>
<gene>
    <name evidence="10" type="ORF">CA3LBN_001988</name>
</gene>
<feature type="region of interest" description="Disordered" evidence="8">
    <location>
        <begin position="167"/>
        <end position="208"/>
    </location>
</feature>
<evidence type="ECO:0000259" key="9">
    <source>
        <dbReference type="Pfam" id="PF08662"/>
    </source>
</evidence>
<keyword evidence="6" id="KW-0810">Translation regulation</keyword>
<feature type="compositionally biased region" description="Low complexity" evidence="8">
    <location>
        <begin position="1584"/>
        <end position="1600"/>
    </location>
</feature>
<feature type="region of interest" description="Disordered" evidence="8">
    <location>
        <begin position="1"/>
        <end position="124"/>
    </location>
</feature>
<evidence type="ECO:0000313" key="10">
    <source>
        <dbReference type="EMBL" id="QWU87723.1"/>
    </source>
</evidence>
<feature type="compositionally biased region" description="Polar residues" evidence="8">
    <location>
        <begin position="177"/>
        <end position="191"/>
    </location>
</feature>
<feature type="compositionally biased region" description="Polar residues" evidence="8">
    <location>
        <begin position="472"/>
        <end position="494"/>
    </location>
</feature>
<dbReference type="SUPFAM" id="SSF82171">
    <property type="entry name" value="DPP6 N-terminal domain-like"/>
    <property type="match status" value="1"/>
</dbReference>
<keyword evidence="5" id="KW-0677">Repeat</keyword>
<comment type="similarity">
    <text evidence="1">Belongs to the WD repeat EIF2A family.</text>
</comment>
<protein>
    <recommendedName>
        <fullName evidence="2">Eukaryotic translation initiation factor 2A</fullName>
    </recommendedName>
</protein>
<evidence type="ECO:0000256" key="7">
    <source>
        <dbReference type="ARBA" id="ARBA00022917"/>
    </source>
</evidence>
<reference evidence="10 11" key="1">
    <citation type="submission" date="2021-06" db="EMBL/GenBank/DDBJ databases">
        <title>Candida outbreak in Lebanon.</title>
        <authorList>
            <person name="Finianos M."/>
        </authorList>
    </citation>
    <scope>NUCLEOTIDE SEQUENCE [LARGE SCALE GENOMIC DNA]</scope>
    <source>
        <strain evidence="10">CA3LBN</strain>
    </source>
</reference>
<dbReference type="InterPro" id="IPR013979">
    <property type="entry name" value="TIF_beta_prop-like"/>
</dbReference>
<feature type="region of interest" description="Disordered" evidence="8">
    <location>
        <begin position="1021"/>
        <end position="1041"/>
    </location>
</feature>
<dbReference type="SMART" id="SM00671">
    <property type="entry name" value="SEL1"/>
    <property type="match status" value="3"/>
</dbReference>
<evidence type="ECO:0000256" key="5">
    <source>
        <dbReference type="ARBA" id="ARBA00022737"/>
    </source>
</evidence>
<feature type="region of interest" description="Disordered" evidence="8">
    <location>
        <begin position="589"/>
        <end position="609"/>
    </location>
</feature>
<keyword evidence="7" id="KW-0648">Protein biosynthesis</keyword>
<dbReference type="InterPro" id="IPR006597">
    <property type="entry name" value="Sel1-like"/>
</dbReference>
<feature type="domain" description="Translation initiation factor beta propellor-like" evidence="9">
    <location>
        <begin position="1273"/>
        <end position="1465"/>
    </location>
</feature>
<feature type="compositionally biased region" description="Basic and acidic residues" evidence="8">
    <location>
        <begin position="48"/>
        <end position="58"/>
    </location>
</feature>
<accession>A0ABX8I778</accession>
<dbReference type="Proteomes" id="UP000825434">
    <property type="component" value="Chromosome 2"/>
</dbReference>
<dbReference type="PANTHER" id="PTHR13227">
    <property type="entry name" value="EUKARYOTIC TRANSLATION INITIATION FACTOR 2A"/>
    <property type="match status" value="1"/>
</dbReference>
<dbReference type="SUPFAM" id="SSF81901">
    <property type="entry name" value="HCP-like"/>
    <property type="match status" value="2"/>
</dbReference>
<feature type="compositionally biased region" description="Polar residues" evidence="8">
    <location>
        <begin position="65"/>
        <end position="92"/>
    </location>
</feature>
<keyword evidence="11" id="KW-1185">Reference proteome</keyword>
<keyword evidence="4" id="KW-0853">WD repeat</keyword>
<dbReference type="Pfam" id="PF08662">
    <property type="entry name" value="eIF2A"/>
    <property type="match status" value="1"/>
</dbReference>
<evidence type="ECO:0000256" key="2">
    <source>
        <dbReference type="ARBA" id="ARBA00013819"/>
    </source>
</evidence>
<dbReference type="Gene3D" id="2.130.10.10">
    <property type="entry name" value="YVTN repeat-like/Quinoprotein amine dehydrogenase"/>
    <property type="match status" value="2"/>
</dbReference>
<feature type="compositionally biased region" description="Polar residues" evidence="8">
    <location>
        <begin position="330"/>
        <end position="340"/>
    </location>
</feature>
<evidence type="ECO:0000256" key="1">
    <source>
        <dbReference type="ARBA" id="ARBA00009573"/>
    </source>
</evidence>
<evidence type="ECO:0000256" key="6">
    <source>
        <dbReference type="ARBA" id="ARBA00022845"/>
    </source>
</evidence>
<feature type="compositionally biased region" description="Polar residues" evidence="8">
    <location>
        <begin position="1524"/>
        <end position="1542"/>
    </location>
</feature>
<feature type="compositionally biased region" description="Low complexity" evidence="8">
    <location>
        <begin position="398"/>
        <end position="415"/>
    </location>
</feature>
<evidence type="ECO:0000256" key="8">
    <source>
        <dbReference type="SAM" id="MobiDB-lite"/>
    </source>
</evidence>
<sequence length="1663" mass="183100">MGLFKKFRSDEKAAPQPAPAPKSSSNSDSSGDVSEFSSAASQSSHSSQDTKRHSDLLPRKPVAASQLNRHSLQPRSLQPHSFHSPPQNPATVQQHSIHQHHPSHHAPGAHGAHAPAHRSMSSNSLSAYGAQITMPQPAQNFSEGYSQIPRRQSQGFGSQELLHENGGRLTPARSRESPSAQNRQVSSTVPNSPAAPNRPSRVSHSASTSMSYAAPAAYADDSYTSASSADASSGSEDERHPYYDQWKQYYAAMANYKGPRTGSNANLAGNANVVSNASSGINNVISAYSSSIPYSRSSSASNVHHSYTNLASAAGNGAGNGLVRNSRMSTLKSNRSSSVPSLAHAEQRPTPRAVSMNVVAPEGPEIDEEAVVDDPPVPSMVGSTSQAFERPPPINTGSTWSASTDSAASDLSESSPGKAIAREDSAISDYGKYLFNSTMDSADEEMDPGVHAAIIAAHDAPPAPPAPPAETPSRNDSTTSRSSYNSLQSESNFSVGRKPTRIAPQTEQQRSLSRRSHKERRQSNFVPPMPGPPPPIFPGSMPPSPSHVPYGYPSNENVPDGAAAFQLHQMQQQIQQLQQLQQQMQMYGGNPRHSRISVSPQPAPPRSSDPTINAKIDEFVALRQTIAAGHKTFDFRLRWAKMLIQAVNYKLYAYINIKGDSIPSEQAAMNKLTFVKSAVTHLQKMLKELDVEQHTPQDRRIFAEVCYIHGCLLMHDFVPKFEQDFNIQQDKDEADRFFRKCLELNPLFYCAHYKLANLFEEDQTEESFDTALYHYTQAAKLGYNRSIYQVALIYLTVPKVRSIKFFKYLKSLSDIDMDSKDIKLSPEDRDELEEISGLASFQLAKIYEGIYPGDLTQDDEFVKQSLEIAPVNYAKSLSYYNRAARLHCLQAQVRLGHIYENGDLNRKYNPNKSIQWFIKAATSPLKFKRHPEAMLGLSRWFMIGTNGSSKHIPYPDPQGAFMWVDRACKEFSFPEAFYAMGQLAEQGLAQGDPLEWYQESYNRGFVEAATKLPGYVPPEVPEEEYPEDIPEGADSDAQEGMPIPDQAALDQVAPGETGHNVSRQPKSVDLIENYSEVEGFPKPSAEVRCALYSPNGEVFAYTQPSKIVLVTTKDGTPSNEVVAEVDVKEAYDLHFSPNGRFLAIWTRPVLVDRESGVWSDNIHVFDSEANKVVASWSNKHQGGWQPQFTQDSRIMAKNFHNKEIHFFEVSEAFDIKKPTYKFKLQDSGATFQNFQISPGKNPAVAIFIPEKGGKPAQVLIYNVPSFNQPICSKTFFKAEKCQLKWNALGTALLALASTDHDTSNKSYYGETNLYLLGIAGSYERIDLKREGPIHDITWSPSAREFAVSYGYMPSETTFFDARGNSIHSLPTAPRNTIIYSPHGRFVLVAGFGNLQGTVDVYDRQNKFSKVCTFEASNTSVCEWSPCGRFILTATTSPRLRVDNGLKVWHASGQLVYFREYPELFSITWKPQPLDKFPGLRQLEACPEPQQSAKDYLAKRAASRGSATAKPAGAYRPPHARNSGAAATSTSLYQKEMQSSFGSAGNGARKTVPGMVPGAAPPQQKESKTAAKNRKKREAKKAEDSVSPAPESAAASSPAPDTGVVGGVVSLEEKKIRSLLKKLRAIETLKMKQASGDQLEDTQVSKINKEGDIRKELSDLGWTE</sequence>
<dbReference type="Gene3D" id="1.25.40.10">
    <property type="entry name" value="Tetratricopeptide repeat domain"/>
    <property type="match status" value="2"/>
</dbReference>
<feature type="compositionally biased region" description="Low complexity" evidence="8">
    <location>
        <begin position="21"/>
        <end position="47"/>
    </location>
</feature>
<dbReference type="InterPro" id="IPR011387">
    <property type="entry name" value="TIF2A"/>
</dbReference>
<feature type="region of interest" description="Disordered" evidence="8">
    <location>
        <begin position="330"/>
        <end position="351"/>
    </location>
</feature>